<organism evidence="1 2">
    <name type="scientific">Pseudoalteromonas gelatinilytica</name>
    <dbReference type="NCBI Taxonomy" id="1703256"/>
    <lineage>
        <taxon>Bacteria</taxon>
        <taxon>Pseudomonadati</taxon>
        <taxon>Pseudomonadota</taxon>
        <taxon>Gammaproteobacteria</taxon>
        <taxon>Alteromonadales</taxon>
        <taxon>Pseudoalteromonadaceae</taxon>
        <taxon>Pseudoalteromonas</taxon>
    </lineage>
</organism>
<dbReference type="Proteomes" id="UP000638462">
    <property type="component" value="Unassembled WGS sequence"/>
</dbReference>
<reference evidence="2" key="1">
    <citation type="journal article" date="2019" name="Int. J. Syst. Evol. Microbiol.">
        <title>The Global Catalogue of Microorganisms (GCM) 10K type strain sequencing project: providing services to taxonomists for standard genome sequencing and annotation.</title>
        <authorList>
            <consortium name="The Broad Institute Genomics Platform"/>
            <consortium name="The Broad Institute Genome Sequencing Center for Infectious Disease"/>
            <person name="Wu L."/>
            <person name="Ma J."/>
        </authorList>
    </citation>
    <scope>NUCLEOTIDE SEQUENCE [LARGE SCALE GENOMIC DNA]</scope>
    <source>
        <strain evidence="2">CGMCC 1.15394</strain>
    </source>
</reference>
<keyword evidence="2" id="KW-1185">Reference proteome</keyword>
<accession>A0ABQ1U886</accession>
<protein>
    <submittedName>
        <fullName evidence="1">Uncharacterized protein</fullName>
    </submittedName>
</protein>
<evidence type="ECO:0000313" key="1">
    <source>
        <dbReference type="EMBL" id="GGF12613.1"/>
    </source>
</evidence>
<proteinExistence type="predicted"/>
<name>A0ABQ1U886_9GAMM</name>
<sequence length="66" mass="7644">MSKTKLIEINLNTAKNLVRVLKRNEDSNCLGCDSDSHQDDCPAKEMYQLRNYLTQRINNPNKKYGV</sequence>
<evidence type="ECO:0000313" key="2">
    <source>
        <dbReference type="Proteomes" id="UP000638462"/>
    </source>
</evidence>
<comment type="caution">
    <text evidence="1">The sequence shown here is derived from an EMBL/GenBank/DDBJ whole genome shotgun (WGS) entry which is preliminary data.</text>
</comment>
<dbReference type="EMBL" id="BMIT01000027">
    <property type="protein sequence ID" value="GGF12613.1"/>
    <property type="molecule type" value="Genomic_DNA"/>
</dbReference>
<gene>
    <name evidence="1" type="ORF">GCM10008027_41780</name>
</gene>